<dbReference type="PROSITE" id="PS50931">
    <property type="entry name" value="HTH_LYSR"/>
    <property type="match status" value="1"/>
</dbReference>
<evidence type="ECO:0000313" key="6">
    <source>
        <dbReference type="EMBL" id="MBA8881450.1"/>
    </source>
</evidence>
<organism evidence="6 7">
    <name type="scientific">Phyllobacterium myrsinacearum</name>
    <dbReference type="NCBI Taxonomy" id="28101"/>
    <lineage>
        <taxon>Bacteria</taxon>
        <taxon>Pseudomonadati</taxon>
        <taxon>Pseudomonadota</taxon>
        <taxon>Alphaproteobacteria</taxon>
        <taxon>Hyphomicrobiales</taxon>
        <taxon>Phyllobacteriaceae</taxon>
        <taxon>Phyllobacterium</taxon>
    </lineage>
</organism>
<dbReference type="EMBL" id="JACGXN010000014">
    <property type="protein sequence ID" value="MBA8881450.1"/>
    <property type="molecule type" value="Genomic_DNA"/>
</dbReference>
<feature type="domain" description="HTH lysR-type" evidence="5">
    <location>
        <begin position="6"/>
        <end position="63"/>
    </location>
</feature>
<keyword evidence="2" id="KW-0805">Transcription regulation</keyword>
<sequence length="294" mass="32475">MTGMFYNLGSIRVLETVGRLKNLTRAATELGMTQPAISYQIRQMEESIGIPLFKRLSKGVAMTPEGQLLYDAACSAIIPIDVALNKLAHRKPVSTIHIFTDYGFATFQLMPRIANFRNQFPDLDVRIIASSERQSLPDTDIDVSVIFGSRDDVSHDAEQLFVEDVTPVCSPGFLEKNGPFFTLFELAAATLLHLDNPGNSRWFTWQNWFDTAGLDHPLKTIGLSMNTYSLVLDAAIAGQGIALGWKGLTDRAIALGTLTPAFDLSLKSRNGYWLSYSNGITDEKKALINRLVGL</sequence>
<dbReference type="PANTHER" id="PTHR30537">
    <property type="entry name" value="HTH-TYPE TRANSCRIPTIONAL REGULATOR"/>
    <property type="match status" value="1"/>
</dbReference>
<dbReference type="InterPro" id="IPR036388">
    <property type="entry name" value="WH-like_DNA-bd_sf"/>
</dbReference>
<dbReference type="GO" id="GO:0043565">
    <property type="term" value="F:sequence-specific DNA binding"/>
    <property type="evidence" value="ECO:0007669"/>
    <property type="project" value="TreeGrafter"/>
</dbReference>
<dbReference type="AlphaFoldDB" id="A0A839EY83"/>
<reference evidence="6 7" key="1">
    <citation type="submission" date="2020-07" db="EMBL/GenBank/DDBJ databases">
        <title>Genomic Encyclopedia of Type Strains, Phase IV (KMG-V): Genome sequencing to study the core and pangenomes of soil and plant-associated prokaryotes.</title>
        <authorList>
            <person name="Whitman W."/>
        </authorList>
    </citation>
    <scope>NUCLEOTIDE SEQUENCE [LARGE SCALE GENOMIC DNA]</scope>
    <source>
        <strain evidence="6 7">AN3</strain>
    </source>
</reference>
<dbReference type="SUPFAM" id="SSF46785">
    <property type="entry name" value="Winged helix' DNA-binding domain"/>
    <property type="match status" value="1"/>
</dbReference>
<evidence type="ECO:0000256" key="4">
    <source>
        <dbReference type="ARBA" id="ARBA00023163"/>
    </source>
</evidence>
<dbReference type="Pfam" id="PF03466">
    <property type="entry name" value="LysR_substrate"/>
    <property type="match status" value="1"/>
</dbReference>
<evidence type="ECO:0000259" key="5">
    <source>
        <dbReference type="PROSITE" id="PS50931"/>
    </source>
</evidence>
<dbReference type="Proteomes" id="UP000549052">
    <property type="component" value="Unassembled WGS sequence"/>
</dbReference>
<protein>
    <submittedName>
        <fullName evidence="6">Putative choline sulfate-utilization transcription factor</fullName>
    </submittedName>
</protein>
<evidence type="ECO:0000256" key="2">
    <source>
        <dbReference type="ARBA" id="ARBA00023015"/>
    </source>
</evidence>
<accession>A0A839EY83</accession>
<dbReference type="PANTHER" id="PTHR30537:SF26">
    <property type="entry name" value="GLYCINE CLEAVAGE SYSTEM TRANSCRIPTIONAL ACTIVATOR"/>
    <property type="match status" value="1"/>
</dbReference>
<evidence type="ECO:0000313" key="7">
    <source>
        <dbReference type="Proteomes" id="UP000549052"/>
    </source>
</evidence>
<keyword evidence="3" id="KW-0238">DNA-binding</keyword>
<comment type="similarity">
    <text evidence="1">Belongs to the LysR transcriptional regulatory family.</text>
</comment>
<evidence type="ECO:0000256" key="3">
    <source>
        <dbReference type="ARBA" id="ARBA00023125"/>
    </source>
</evidence>
<proteinExistence type="inferred from homology"/>
<dbReference type="InterPro" id="IPR036390">
    <property type="entry name" value="WH_DNA-bd_sf"/>
</dbReference>
<dbReference type="InterPro" id="IPR000847">
    <property type="entry name" value="LysR_HTH_N"/>
</dbReference>
<dbReference type="InterPro" id="IPR058163">
    <property type="entry name" value="LysR-type_TF_proteobact-type"/>
</dbReference>
<keyword evidence="4" id="KW-0804">Transcription</keyword>
<name>A0A839EY83_9HYPH</name>
<dbReference type="InterPro" id="IPR005119">
    <property type="entry name" value="LysR_subst-bd"/>
</dbReference>
<dbReference type="PRINTS" id="PR00039">
    <property type="entry name" value="HTHLYSR"/>
</dbReference>
<dbReference type="SUPFAM" id="SSF53850">
    <property type="entry name" value="Periplasmic binding protein-like II"/>
    <property type="match status" value="1"/>
</dbReference>
<dbReference type="CDD" id="cd08432">
    <property type="entry name" value="PBP2_GcdR_TrpI_HvrB_AmpR_like"/>
    <property type="match status" value="1"/>
</dbReference>
<keyword evidence="7" id="KW-1185">Reference proteome</keyword>
<dbReference type="Pfam" id="PF00126">
    <property type="entry name" value="HTH_1"/>
    <property type="match status" value="1"/>
</dbReference>
<dbReference type="RefSeq" id="WP_182552024.1">
    <property type="nucleotide sequence ID" value="NZ_JACGXN010000014.1"/>
</dbReference>
<dbReference type="Gene3D" id="3.40.190.10">
    <property type="entry name" value="Periplasmic binding protein-like II"/>
    <property type="match status" value="2"/>
</dbReference>
<dbReference type="GO" id="GO:0006351">
    <property type="term" value="P:DNA-templated transcription"/>
    <property type="evidence" value="ECO:0007669"/>
    <property type="project" value="TreeGrafter"/>
</dbReference>
<comment type="caution">
    <text evidence="6">The sequence shown here is derived from an EMBL/GenBank/DDBJ whole genome shotgun (WGS) entry which is preliminary data.</text>
</comment>
<gene>
    <name evidence="6" type="ORF">FHW16_005191</name>
</gene>
<dbReference type="GO" id="GO:0003700">
    <property type="term" value="F:DNA-binding transcription factor activity"/>
    <property type="evidence" value="ECO:0007669"/>
    <property type="project" value="InterPro"/>
</dbReference>
<evidence type="ECO:0000256" key="1">
    <source>
        <dbReference type="ARBA" id="ARBA00009437"/>
    </source>
</evidence>
<dbReference type="Gene3D" id="1.10.10.10">
    <property type="entry name" value="Winged helix-like DNA-binding domain superfamily/Winged helix DNA-binding domain"/>
    <property type="match status" value="1"/>
</dbReference>